<protein>
    <submittedName>
        <fullName evidence="1">Fatty-acid oxidation protein subunit alpha</fullName>
    </submittedName>
</protein>
<dbReference type="OrthoDB" id="456752at2"/>
<keyword evidence="2" id="KW-1185">Reference proteome</keyword>
<dbReference type="GO" id="GO:0003676">
    <property type="term" value="F:nucleic acid binding"/>
    <property type="evidence" value="ECO:0007669"/>
    <property type="project" value="InterPro"/>
</dbReference>
<name>A0A2G4EZQ1_9CYAN</name>
<dbReference type="Pfam" id="PF08814">
    <property type="entry name" value="XisH"/>
    <property type="match status" value="1"/>
</dbReference>
<evidence type="ECO:0000313" key="2">
    <source>
        <dbReference type="Proteomes" id="UP000226442"/>
    </source>
</evidence>
<sequence length="139" mass="16149">MPAKDVFHQIVISALKKDGWTIINDPLFLKLSRQTEFFIDLAADKLLIVERQKNQIAVEIKSFIGRSTIAEFHMAVGQYLNYRLALQKVGSARVLYLAVPQDTYREFFADSFVEEAVEQHQLKLIVFNPKQEEIVLWKH</sequence>
<accession>A0A2G4EZQ1</accession>
<evidence type="ECO:0000313" key="1">
    <source>
        <dbReference type="EMBL" id="PHX54985.1"/>
    </source>
</evidence>
<dbReference type="RefSeq" id="WP_096829507.1">
    <property type="nucleotide sequence ID" value="NZ_NXIB02000070.1"/>
</dbReference>
<gene>
    <name evidence="1" type="ORF">CP500_013260</name>
</gene>
<dbReference type="InterPro" id="IPR011856">
    <property type="entry name" value="tRNA_endonuc-like_dom_sf"/>
</dbReference>
<dbReference type="SUPFAM" id="SSF52980">
    <property type="entry name" value="Restriction endonuclease-like"/>
    <property type="match status" value="1"/>
</dbReference>
<reference evidence="1" key="1">
    <citation type="submission" date="2017-10" db="EMBL/GenBank/DDBJ databases">
        <title>Draft genome sequence of the planktic cyanobacteria Tychonema bourrellyi isolated from alpine lentic freshwater.</title>
        <authorList>
            <person name="Tett A."/>
            <person name="Armanini F."/>
            <person name="Asnicar F."/>
            <person name="Boscaini A."/>
            <person name="Pasolli E."/>
            <person name="Zolfo M."/>
            <person name="Donati C."/>
            <person name="Salmaso N."/>
            <person name="Segata N."/>
        </authorList>
    </citation>
    <scope>NUCLEOTIDE SEQUENCE</scope>
    <source>
        <strain evidence="1">FEM_GT703</strain>
    </source>
</reference>
<dbReference type="InterPro" id="IPR011335">
    <property type="entry name" value="Restrct_endonuc-II-like"/>
</dbReference>
<dbReference type="Gene3D" id="3.40.1350.10">
    <property type="match status" value="1"/>
</dbReference>
<dbReference type="AlphaFoldDB" id="A0A2G4EZQ1"/>
<comment type="caution">
    <text evidence="1">The sequence shown here is derived from an EMBL/GenBank/DDBJ whole genome shotgun (WGS) entry which is preliminary data.</text>
</comment>
<dbReference type="EMBL" id="NXIB02000070">
    <property type="protein sequence ID" value="PHX54985.1"/>
    <property type="molecule type" value="Genomic_DNA"/>
</dbReference>
<dbReference type="CDD" id="cd22366">
    <property type="entry name" value="XisH-like"/>
    <property type="match status" value="1"/>
</dbReference>
<proteinExistence type="predicted"/>
<dbReference type="InterPro" id="IPR014919">
    <property type="entry name" value="XisH"/>
</dbReference>
<dbReference type="Proteomes" id="UP000226442">
    <property type="component" value="Unassembled WGS sequence"/>
</dbReference>
<organism evidence="1 2">
    <name type="scientific">Tychonema bourrellyi FEM_GT703</name>
    <dbReference type="NCBI Taxonomy" id="2040638"/>
    <lineage>
        <taxon>Bacteria</taxon>
        <taxon>Bacillati</taxon>
        <taxon>Cyanobacteriota</taxon>
        <taxon>Cyanophyceae</taxon>
        <taxon>Oscillatoriophycideae</taxon>
        <taxon>Oscillatoriales</taxon>
        <taxon>Microcoleaceae</taxon>
        <taxon>Tychonema</taxon>
    </lineage>
</organism>